<accession>A0A0H3L247</accession>
<reference evidence="6" key="1">
    <citation type="journal article" date="2012" name="Appl. Microbiol. Biotechnol.">
        <title>The complete genome sequence of Pantoea ananatis AJ13355, an organism with great biotechnological potential.</title>
        <authorList>
            <person name="Hara Y."/>
            <person name="Kadotani N."/>
            <person name="Izui H."/>
            <person name="Katashkina J.I."/>
            <person name="Kuvaeva T.M."/>
            <person name="Andreeva I.G."/>
            <person name="Golubeva L.I."/>
            <person name="Malko D.B."/>
            <person name="Makeev V.J."/>
            <person name="Mashko S.V."/>
            <person name="Kozlov Y.I."/>
        </authorList>
    </citation>
    <scope>NUCLEOTIDE SEQUENCE [LARGE SCALE GENOMIC DNA]</scope>
    <source>
        <strain evidence="6">AJ13355</strain>
    </source>
</reference>
<dbReference type="Gene3D" id="1.10.150.240">
    <property type="entry name" value="Putative phosphatase, domain 2"/>
    <property type="match status" value="1"/>
</dbReference>
<gene>
    <name evidence="5" type="primary">yieH</name>
    <name evidence="5" type="ordered locus">PAJ_3259</name>
</gene>
<dbReference type="GO" id="GO:0046872">
    <property type="term" value="F:metal ion binding"/>
    <property type="evidence" value="ECO:0007669"/>
    <property type="project" value="UniProtKB-KW"/>
</dbReference>
<dbReference type="EMBL" id="AP012032">
    <property type="protein sequence ID" value="BAK13339.1"/>
    <property type="molecule type" value="Genomic_DNA"/>
</dbReference>
<dbReference type="InterPro" id="IPR036412">
    <property type="entry name" value="HAD-like_sf"/>
</dbReference>
<dbReference type="PATRIC" id="fig|932677.3.peg.3762"/>
<evidence type="ECO:0000256" key="1">
    <source>
        <dbReference type="ARBA" id="ARBA00001946"/>
    </source>
</evidence>
<dbReference type="AlphaFoldDB" id="A0A0H3L247"/>
<dbReference type="InterPro" id="IPR023198">
    <property type="entry name" value="PGP-like_dom2"/>
</dbReference>
<dbReference type="eggNOG" id="COG0637">
    <property type="taxonomic scope" value="Bacteria"/>
</dbReference>
<protein>
    <submittedName>
        <fullName evidence="5">Phosphatase YieH</fullName>
    </submittedName>
</protein>
<dbReference type="PANTHER" id="PTHR46193">
    <property type="entry name" value="6-PHOSPHOGLUCONATE PHOSPHATASE"/>
    <property type="match status" value="1"/>
</dbReference>
<dbReference type="Proteomes" id="UP000006690">
    <property type="component" value="Chromosome"/>
</dbReference>
<organism evidence="5 6">
    <name type="scientific">Pantoea ananatis (strain AJ13355)</name>
    <dbReference type="NCBI Taxonomy" id="932677"/>
    <lineage>
        <taxon>Bacteria</taxon>
        <taxon>Pseudomonadati</taxon>
        <taxon>Pseudomonadota</taxon>
        <taxon>Gammaproteobacteria</taxon>
        <taxon>Enterobacterales</taxon>
        <taxon>Erwiniaceae</taxon>
        <taxon>Pantoea</taxon>
    </lineage>
</organism>
<dbReference type="Pfam" id="PF00702">
    <property type="entry name" value="Hydrolase"/>
    <property type="match status" value="1"/>
</dbReference>
<dbReference type="KEGG" id="paj:PAJ_3259"/>
<evidence type="ECO:0000256" key="4">
    <source>
        <dbReference type="ARBA" id="ARBA00022842"/>
    </source>
</evidence>
<keyword evidence="3" id="KW-0479">Metal-binding</keyword>
<dbReference type="PANTHER" id="PTHR46193:SF10">
    <property type="entry name" value="6-PHOSPHOGLUCONATE PHOSPHATASE"/>
    <property type="match status" value="1"/>
</dbReference>
<dbReference type="SUPFAM" id="SSF56784">
    <property type="entry name" value="HAD-like"/>
    <property type="match status" value="1"/>
</dbReference>
<dbReference type="NCBIfam" id="NF007854">
    <property type="entry name" value="PRK10563.1"/>
    <property type="match status" value="1"/>
</dbReference>
<dbReference type="SFLD" id="SFLDS00003">
    <property type="entry name" value="Haloacid_Dehalogenase"/>
    <property type="match status" value="1"/>
</dbReference>
<dbReference type="CDD" id="cd07526">
    <property type="entry name" value="HAD_BPGM_like"/>
    <property type="match status" value="1"/>
</dbReference>
<dbReference type="InterPro" id="IPR023214">
    <property type="entry name" value="HAD_sf"/>
</dbReference>
<sequence length="249" mass="28191">MIFRNRLPLSQRVRLRVECRGTQLKGWSQMSAECVFFDCDGTLVDSEVLCTRAYVTTFARYGITLSLQEMFEKYKGVKLYDIIRDVSESHGVRLPLDELEPAYRSEVARLFDLELKPIAGAKALVEQMNVPVCVVSNGTVKKMQHSLGLTGMLDYFAERLYSGYDIGHWKPEPELMFHAAEQMRVPVERCILVDDSEAGARAGIAAGMPVFYYCADAHNPELDHPLVTVFTDMAALPELWRARGWNLTT</sequence>
<proteinExistence type="inferred from homology"/>
<dbReference type="NCBIfam" id="TIGR01509">
    <property type="entry name" value="HAD-SF-IA-v3"/>
    <property type="match status" value="1"/>
</dbReference>
<comment type="cofactor">
    <cofactor evidence="1">
        <name>Mg(2+)</name>
        <dbReference type="ChEBI" id="CHEBI:18420"/>
    </cofactor>
</comment>
<name>A0A0H3L247_PANAA</name>
<keyword evidence="4" id="KW-0460">Magnesium</keyword>
<dbReference type="SFLD" id="SFLDG01129">
    <property type="entry name" value="C1.5:_HAD__Beta-PGM__Phosphata"/>
    <property type="match status" value="1"/>
</dbReference>
<evidence type="ECO:0000256" key="3">
    <source>
        <dbReference type="ARBA" id="ARBA00022723"/>
    </source>
</evidence>
<evidence type="ECO:0000313" key="5">
    <source>
        <dbReference type="EMBL" id="BAK13339.1"/>
    </source>
</evidence>
<dbReference type="InterPro" id="IPR051600">
    <property type="entry name" value="Beta-PGM-like"/>
</dbReference>
<dbReference type="Gene3D" id="3.40.50.1000">
    <property type="entry name" value="HAD superfamily/HAD-like"/>
    <property type="match status" value="1"/>
</dbReference>
<comment type="similarity">
    <text evidence="2">Belongs to the HAD-like hydrolase superfamily. CbbY/CbbZ/Gph/YieH family.</text>
</comment>
<evidence type="ECO:0000256" key="2">
    <source>
        <dbReference type="ARBA" id="ARBA00006171"/>
    </source>
</evidence>
<dbReference type="InterPro" id="IPR006439">
    <property type="entry name" value="HAD-SF_hydro_IA"/>
</dbReference>
<dbReference type="HOGENOM" id="CLU_045011_13_2_6"/>
<dbReference type="GO" id="GO:0003824">
    <property type="term" value="F:catalytic activity"/>
    <property type="evidence" value="ECO:0007669"/>
    <property type="project" value="UniProtKB-ARBA"/>
</dbReference>
<evidence type="ECO:0000313" key="6">
    <source>
        <dbReference type="Proteomes" id="UP000006690"/>
    </source>
</evidence>